<dbReference type="RefSeq" id="WP_011129608.1">
    <property type="nucleotide sequence ID" value="NC_005071.1"/>
</dbReference>
<dbReference type="PANTHER" id="PTHR33558">
    <property type="entry name" value="GLUTAREDOXIN-LIKE PROTEIN C5ORF63 HOMOLOG"/>
    <property type="match status" value="1"/>
</dbReference>
<dbReference type="InterPro" id="IPR036249">
    <property type="entry name" value="Thioredoxin-like_sf"/>
</dbReference>
<dbReference type="PANTHER" id="PTHR33558:SF1">
    <property type="entry name" value="GLUTAREDOXIN-LIKE PROTEIN C5ORF63 HOMOLOG"/>
    <property type="match status" value="1"/>
</dbReference>
<name>Q7V8U7_PROMM</name>
<protein>
    <recommendedName>
        <fullName evidence="3">Thioredoxin family protein</fullName>
    </recommendedName>
</protein>
<gene>
    <name evidence="1" type="ordered locus">PMT_0229</name>
</gene>
<dbReference type="eggNOG" id="ENOG50345FK">
    <property type="taxonomic scope" value="Bacteria"/>
</dbReference>
<dbReference type="HOGENOM" id="CLU_113892_1_0_3"/>
<dbReference type="Pfam" id="PF05768">
    <property type="entry name" value="Glrx-like"/>
    <property type="match status" value="1"/>
</dbReference>
<dbReference type="OrthoDB" id="32865at2"/>
<evidence type="ECO:0008006" key="3">
    <source>
        <dbReference type="Google" id="ProtNLM"/>
    </source>
</evidence>
<proteinExistence type="predicted"/>
<dbReference type="KEGG" id="pmt:PMT_0229"/>
<dbReference type="SUPFAM" id="SSF52833">
    <property type="entry name" value="Thioredoxin-like"/>
    <property type="match status" value="1"/>
</dbReference>
<accession>Q7V8U7</accession>
<reference evidence="1 2" key="1">
    <citation type="journal article" date="2003" name="Nature">
        <title>Genome divergence in two Prochlorococcus ecotypes reflects oceanic niche differentiation.</title>
        <authorList>
            <person name="Rocap G."/>
            <person name="Larimer F.W."/>
            <person name="Lamerdin J.E."/>
            <person name="Malfatti S."/>
            <person name="Chain P."/>
            <person name="Ahlgren N.A."/>
            <person name="Arellano A."/>
            <person name="Coleman M."/>
            <person name="Hauser L."/>
            <person name="Hess W.R."/>
            <person name="Johnson Z.I."/>
            <person name="Land M.L."/>
            <person name="Lindell D."/>
            <person name="Post A.F."/>
            <person name="Regala W."/>
            <person name="Shah M."/>
            <person name="Shaw S.L."/>
            <person name="Steglich C."/>
            <person name="Sullivan M.B."/>
            <person name="Ting C.S."/>
            <person name="Tolonen A."/>
            <person name="Webb E.A."/>
            <person name="Zinser E.R."/>
            <person name="Chisholm S.W."/>
        </authorList>
    </citation>
    <scope>NUCLEOTIDE SEQUENCE [LARGE SCALE GENOMIC DNA]</scope>
    <source>
        <strain evidence="2">MIT 9313</strain>
    </source>
</reference>
<dbReference type="InterPro" id="IPR052565">
    <property type="entry name" value="Glutaredoxin-like_YDR286C"/>
</dbReference>
<evidence type="ECO:0000313" key="1">
    <source>
        <dbReference type="EMBL" id="CAE20404.1"/>
    </source>
</evidence>
<keyword evidence="2" id="KW-1185">Reference proteome</keyword>
<evidence type="ECO:0000313" key="2">
    <source>
        <dbReference type="Proteomes" id="UP000001423"/>
    </source>
</evidence>
<organism evidence="1 2">
    <name type="scientific">Prochlorococcus marinus (strain MIT 9313)</name>
    <dbReference type="NCBI Taxonomy" id="74547"/>
    <lineage>
        <taxon>Bacteria</taxon>
        <taxon>Bacillati</taxon>
        <taxon>Cyanobacteriota</taxon>
        <taxon>Cyanophyceae</taxon>
        <taxon>Synechococcales</taxon>
        <taxon>Prochlorococcaceae</taxon>
        <taxon>Prochlorococcus</taxon>
    </lineage>
</organism>
<dbReference type="EMBL" id="BX548175">
    <property type="protein sequence ID" value="CAE20404.1"/>
    <property type="molecule type" value="Genomic_DNA"/>
</dbReference>
<dbReference type="AlphaFoldDB" id="Q7V8U7"/>
<dbReference type="Gene3D" id="3.40.30.10">
    <property type="entry name" value="Glutaredoxin"/>
    <property type="match status" value="1"/>
</dbReference>
<dbReference type="Proteomes" id="UP000001423">
    <property type="component" value="Chromosome"/>
</dbReference>
<sequence length="103" mass="11573">MQALKLLLYSRNGCCLCEGLEQRLRELALDQLQPPLTLRVIDIDDGATPATIRDHYDLQVPVLVLVELEQQFSLELPRVSPRLGGEGLFRWLQQACTKALGSD</sequence>
<dbReference type="InterPro" id="IPR008554">
    <property type="entry name" value="Glutaredoxin-like"/>
</dbReference>